<feature type="binding site" evidence="13">
    <location>
        <position position="107"/>
    </location>
    <ligand>
        <name>[4Fe-4S] cluster</name>
        <dbReference type="ChEBI" id="CHEBI:49883"/>
        <label>1</label>
    </ligand>
</feature>
<accession>F3Z037</accession>
<dbReference type="HAMAP" id="MF_01864">
    <property type="entry name" value="tRNA_metthiotr_MiaB"/>
    <property type="match status" value="1"/>
</dbReference>
<dbReference type="Pfam" id="PF04055">
    <property type="entry name" value="Radical_SAM"/>
    <property type="match status" value="1"/>
</dbReference>
<feature type="binding site" evidence="13">
    <location>
        <position position="187"/>
    </location>
    <ligand>
        <name>[4Fe-4S] cluster</name>
        <dbReference type="ChEBI" id="CHEBI:49883"/>
        <label>2</label>
        <note>4Fe-4S-S-AdoMet</note>
    </ligand>
</feature>
<dbReference type="Pfam" id="PF00919">
    <property type="entry name" value="UPF0004"/>
    <property type="match status" value="1"/>
</dbReference>
<dbReference type="InterPro" id="IPR013848">
    <property type="entry name" value="Methylthiotransferase_N"/>
</dbReference>
<keyword evidence="6 13" id="KW-0479">Metal-binding</keyword>
<evidence type="ECO:0000256" key="5">
    <source>
        <dbReference type="ARBA" id="ARBA00022691"/>
    </source>
</evidence>
<dbReference type="InterPro" id="IPR038135">
    <property type="entry name" value="Methylthiotransferase_N_sf"/>
</dbReference>
<dbReference type="STRING" id="690850.Desaf_3790"/>
<dbReference type="Gene3D" id="3.40.50.12160">
    <property type="entry name" value="Methylthiotransferase, N-terminal domain"/>
    <property type="match status" value="1"/>
</dbReference>
<dbReference type="EMBL" id="CP003221">
    <property type="protein sequence ID" value="EGJ52066.1"/>
    <property type="molecule type" value="Genomic_DNA"/>
</dbReference>
<keyword evidence="4 13" id="KW-0808">Transferase</keyword>
<keyword evidence="3 13" id="KW-0963">Cytoplasm</keyword>
<evidence type="ECO:0000256" key="4">
    <source>
        <dbReference type="ARBA" id="ARBA00022679"/>
    </source>
</evidence>
<dbReference type="InterPro" id="IPR007197">
    <property type="entry name" value="rSAM"/>
</dbReference>
<feature type="binding site" evidence="13">
    <location>
        <position position="183"/>
    </location>
    <ligand>
        <name>[4Fe-4S] cluster</name>
        <dbReference type="ChEBI" id="CHEBI:49883"/>
        <label>2</label>
        <note>4Fe-4S-S-AdoMet</note>
    </ligand>
</feature>
<dbReference type="SFLD" id="SFLDG01082">
    <property type="entry name" value="B12-binding_domain_containing"/>
    <property type="match status" value="1"/>
</dbReference>
<evidence type="ECO:0000256" key="13">
    <source>
        <dbReference type="HAMAP-Rule" id="MF_01864"/>
    </source>
</evidence>
<dbReference type="PROSITE" id="PS50926">
    <property type="entry name" value="TRAM"/>
    <property type="match status" value="1"/>
</dbReference>
<evidence type="ECO:0000256" key="11">
    <source>
        <dbReference type="ARBA" id="ARBA00080698"/>
    </source>
</evidence>
<protein>
    <recommendedName>
        <fullName evidence="10 13">tRNA-2-methylthio-N(6)-dimethylallyladenosine synthase</fullName>
        <ecNumber evidence="9 13">2.8.4.3</ecNumber>
    </recommendedName>
    <alternativeName>
        <fullName evidence="12 13">(Dimethylallyl)adenosine tRNA methylthiotransferase MiaB</fullName>
    </alternativeName>
    <alternativeName>
        <fullName evidence="11 13">tRNA-i(6)A37 methylthiotransferase</fullName>
    </alternativeName>
</protein>
<feature type="binding site" evidence="13">
    <location>
        <position position="190"/>
    </location>
    <ligand>
        <name>[4Fe-4S] cluster</name>
        <dbReference type="ChEBI" id="CHEBI:49883"/>
        <label>2</label>
        <note>4Fe-4S-S-AdoMet</note>
    </ligand>
</feature>
<evidence type="ECO:0000313" key="17">
    <source>
        <dbReference type="EMBL" id="EGJ52066.1"/>
    </source>
</evidence>
<evidence type="ECO:0000256" key="8">
    <source>
        <dbReference type="ARBA" id="ARBA00023014"/>
    </source>
</evidence>
<dbReference type="InterPro" id="IPR058240">
    <property type="entry name" value="rSAM_sf"/>
</dbReference>
<proteinExistence type="inferred from homology"/>
<dbReference type="FunFam" id="3.40.50.12160:FF:000003">
    <property type="entry name" value="CDK5 regulatory subunit-associated protein 1"/>
    <property type="match status" value="1"/>
</dbReference>
<dbReference type="InterPro" id="IPR020612">
    <property type="entry name" value="Methylthiotransferase_CS"/>
</dbReference>
<dbReference type="GO" id="GO:0051539">
    <property type="term" value="F:4 iron, 4 sulfur cluster binding"/>
    <property type="evidence" value="ECO:0007669"/>
    <property type="project" value="UniProtKB-UniRule"/>
</dbReference>
<organism evidence="17 18">
    <name type="scientific">Desulfocurvibacter africanus subsp. africanus str. Walvis Bay</name>
    <dbReference type="NCBI Taxonomy" id="690850"/>
    <lineage>
        <taxon>Bacteria</taxon>
        <taxon>Pseudomonadati</taxon>
        <taxon>Thermodesulfobacteriota</taxon>
        <taxon>Desulfovibrionia</taxon>
        <taxon>Desulfovibrionales</taxon>
        <taxon>Desulfovibrionaceae</taxon>
        <taxon>Desulfocurvibacter</taxon>
    </lineage>
</organism>
<dbReference type="PROSITE" id="PS01278">
    <property type="entry name" value="MTTASE_RADICAL"/>
    <property type="match status" value="1"/>
</dbReference>
<dbReference type="FunFam" id="3.80.30.20:FF:000001">
    <property type="entry name" value="tRNA-2-methylthio-N(6)-dimethylallyladenosine synthase 2"/>
    <property type="match status" value="1"/>
</dbReference>
<dbReference type="CDD" id="cd01335">
    <property type="entry name" value="Radical_SAM"/>
    <property type="match status" value="1"/>
</dbReference>
<feature type="binding site" evidence="13">
    <location>
        <position position="74"/>
    </location>
    <ligand>
        <name>[4Fe-4S] cluster</name>
        <dbReference type="ChEBI" id="CHEBI:49883"/>
        <label>1</label>
    </ligand>
</feature>
<comment type="subcellular location">
    <subcellularLocation>
        <location evidence="13">Cytoplasm</location>
    </subcellularLocation>
</comment>
<dbReference type="InterPro" id="IPR002792">
    <property type="entry name" value="TRAM_dom"/>
</dbReference>
<evidence type="ECO:0000256" key="3">
    <source>
        <dbReference type="ARBA" id="ARBA00022490"/>
    </source>
</evidence>
<feature type="domain" description="MTTase N-terminal" evidence="15">
    <location>
        <begin position="30"/>
        <end position="144"/>
    </location>
</feature>
<dbReference type="Proteomes" id="UP000007844">
    <property type="component" value="Chromosome"/>
</dbReference>
<evidence type="ECO:0000256" key="6">
    <source>
        <dbReference type="ARBA" id="ARBA00022723"/>
    </source>
</evidence>
<dbReference type="PANTHER" id="PTHR43020:SF2">
    <property type="entry name" value="MITOCHONDRIAL TRNA METHYLTHIOTRANSFERASE CDK5RAP1"/>
    <property type="match status" value="1"/>
</dbReference>
<comment type="cofactor">
    <cofactor evidence="13">
        <name>[4Fe-4S] cluster</name>
        <dbReference type="ChEBI" id="CHEBI:49883"/>
    </cofactor>
    <text evidence="13">Binds 2 [4Fe-4S] clusters. One cluster is coordinated with 3 cysteines and an exchangeable S-adenosyl-L-methionine.</text>
</comment>
<feature type="domain" description="Radical SAM core" evidence="16">
    <location>
        <begin position="169"/>
        <end position="400"/>
    </location>
</feature>
<dbReference type="SFLD" id="SFLDF00273">
    <property type="entry name" value="(dimethylallyl)adenosine_tRNA"/>
    <property type="match status" value="1"/>
</dbReference>
<evidence type="ECO:0000259" key="14">
    <source>
        <dbReference type="PROSITE" id="PS50926"/>
    </source>
</evidence>
<dbReference type="SFLD" id="SFLDS00029">
    <property type="entry name" value="Radical_SAM"/>
    <property type="match status" value="1"/>
</dbReference>
<keyword evidence="13" id="KW-0819">tRNA processing</keyword>
<evidence type="ECO:0000256" key="2">
    <source>
        <dbReference type="ARBA" id="ARBA00022485"/>
    </source>
</evidence>
<evidence type="ECO:0000256" key="10">
    <source>
        <dbReference type="ARBA" id="ARBA00068570"/>
    </source>
</evidence>
<dbReference type="InterPro" id="IPR006463">
    <property type="entry name" value="MiaB_methiolase"/>
</dbReference>
<evidence type="ECO:0000259" key="16">
    <source>
        <dbReference type="PROSITE" id="PS51918"/>
    </source>
</evidence>
<dbReference type="GO" id="GO:0005829">
    <property type="term" value="C:cytosol"/>
    <property type="evidence" value="ECO:0007669"/>
    <property type="project" value="TreeGrafter"/>
</dbReference>
<feature type="binding site" evidence="13">
    <location>
        <position position="39"/>
    </location>
    <ligand>
        <name>[4Fe-4S] cluster</name>
        <dbReference type="ChEBI" id="CHEBI:49883"/>
        <label>1</label>
    </ligand>
</feature>
<dbReference type="SMART" id="SM00729">
    <property type="entry name" value="Elp3"/>
    <property type="match status" value="1"/>
</dbReference>
<evidence type="ECO:0000313" key="18">
    <source>
        <dbReference type="Proteomes" id="UP000007844"/>
    </source>
</evidence>
<evidence type="ECO:0000256" key="12">
    <source>
        <dbReference type="ARBA" id="ARBA00081141"/>
    </source>
</evidence>
<comment type="catalytic activity">
    <reaction evidence="13">
        <text>N(6)-dimethylallyladenosine(37) in tRNA + (sulfur carrier)-SH + AH2 + 2 S-adenosyl-L-methionine = 2-methylsulfanyl-N(6)-dimethylallyladenosine(37) in tRNA + (sulfur carrier)-H + 5'-deoxyadenosine + L-methionine + A + S-adenosyl-L-homocysteine + 2 H(+)</text>
        <dbReference type="Rhea" id="RHEA:37067"/>
        <dbReference type="Rhea" id="RHEA-COMP:10375"/>
        <dbReference type="Rhea" id="RHEA-COMP:10376"/>
        <dbReference type="Rhea" id="RHEA-COMP:14737"/>
        <dbReference type="Rhea" id="RHEA-COMP:14739"/>
        <dbReference type="ChEBI" id="CHEBI:13193"/>
        <dbReference type="ChEBI" id="CHEBI:15378"/>
        <dbReference type="ChEBI" id="CHEBI:17319"/>
        <dbReference type="ChEBI" id="CHEBI:17499"/>
        <dbReference type="ChEBI" id="CHEBI:29917"/>
        <dbReference type="ChEBI" id="CHEBI:57844"/>
        <dbReference type="ChEBI" id="CHEBI:57856"/>
        <dbReference type="ChEBI" id="CHEBI:59789"/>
        <dbReference type="ChEBI" id="CHEBI:64428"/>
        <dbReference type="ChEBI" id="CHEBI:74415"/>
        <dbReference type="ChEBI" id="CHEBI:74417"/>
        <dbReference type="EC" id="2.8.4.3"/>
    </reaction>
</comment>
<keyword evidence="7 13" id="KW-0408">Iron</keyword>
<gene>
    <name evidence="13" type="primary">miaB</name>
    <name evidence="17" type="ORF">Desaf_3790</name>
</gene>
<dbReference type="NCBIfam" id="TIGR01574">
    <property type="entry name" value="miaB-methiolase"/>
    <property type="match status" value="1"/>
</dbReference>
<keyword evidence="8 13" id="KW-0411">Iron-sulfur</keyword>
<keyword evidence="2 13" id="KW-0004">4Fe-4S</keyword>
<dbReference type="EC" id="2.8.4.3" evidence="9 13"/>
<evidence type="ECO:0000256" key="1">
    <source>
        <dbReference type="ARBA" id="ARBA00003234"/>
    </source>
</evidence>
<dbReference type="PROSITE" id="PS51449">
    <property type="entry name" value="MTTASE_N"/>
    <property type="match status" value="1"/>
</dbReference>
<dbReference type="Gene3D" id="3.80.30.20">
    <property type="entry name" value="tm_1862 like domain"/>
    <property type="match status" value="1"/>
</dbReference>
<dbReference type="InterPro" id="IPR006638">
    <property type="entry name" value="Elp3/MiaA/NifB-like_rSAM"/>
</dbReference>
<dbReference type="GO" id="GO:0046872">
    <property type="term" value="F:metal ion binding"/>
    <property type="evidence" value="ECO:0007669"/>
    <property type="project" value="UniProtKB-KW"/>
</dbReference>
<evidence type="ECO:0000256" key="9">
    <source>
        <dbReference type="ARBA" id="ARBA00033765"/>
    </source>
</evidence>
<comment type="function">
    <text evidence="1 13">Catalyzes the methylthiolation of N6-(dimethylallyl)adenosine (i(6)A), leading to the formation of 2-methylthio-N6-(dimethylallyl)adenosine (ms(2)i(6)A) at position 37 in tRNAs that read codons beginning with uridine.</text>
</comment>
<dbReference type="AlphaFoldDB" id="F3Z037"/>
<evidence type="ECO:0000256" key="7">
    <source>
        <dbReference type="ARBA" id="ARBA00023004"/>
    </source>
</evidence>
<dbReference type="SUPFAM" id="SSF102114">
    <property type="entry name" value="Radical SAM enzymes"/>
    <property type="match status" value="1"/>
</dbReference>
<dbReference type="eggNOG" id="COG0621">
    <property type="taxonomic scope" value="Bacteria"/>
</dbReference>
<reference evidence="17 18" key="1">
    <citation type="journal article" date="2011" name="J. Bacteriol.">
        <title>Genome sequence of the mercury-methylating and pleomorphic Desulfovibrio africanus Strain Walvis Bay.</title>
        <authorList>
            <person name="Brown S.D."/>
            <person name="Wall J.D."/>
            <person name="Kucken A.M."/>
            <person name="Gilmour C.C."/>
            <person name="Podar M."/>
            <person name="Brandt C.C."/>
            <person name="Teshima H."/>
            <person name="Detter J.C."/>
            <person name="Han C.S."/>
            <person name="Land M.L."/>
            <person name="Lucas S."/>
            <person name="Han J."/>
            <person name="Pennacchio L."/>
            <person name="Nolan M."/>
            <person name="Pitluck S."/>
            <person name="Woyke T."/>
            <person name="Goodwin L."/>
            <person name="Palumbo A.V."/>
            <person name="Elias D.A."/>
        </authorList>
    </citation>
    <scope>NUCLEOTIDE SEQUENCE [LARGE SCALE GENOMIC DNA]</scope>
    <source>
        <strain evidence="17 18">Walvis Bay</strain>
    </source>
</reference>
<sequence>MTRPEFPGISGKSLARGVYRVQGMHYIPRMNFHILTFGCQMNVGDSQWLSRALRSRGWQETTDEQADVIIINTCSVRDKPEQKVYSLLGRLASIVRETGAFVAVGGCVAQQIGAGFWNRFPFVRLVFGTDGVAGVPQALERLASTPRLRLSLLDFSEEYVERGQDFPDASVSPSAFVTIMQGCNNFCAYCIVPYVRGRQKSRTSASIISECESLIARGAREITLLGQNVNSYGQDAGGDGLSFTQLLRRVAVLPGLARLRFVTSHPKDIAPEVVAAFGELEQLCPCLHLPMQSGSDAVLARMGRKYDRARYLDIVRRLRQARPGMVLTTDIIVGFPGETEQDFRATMDVLEEVRFERSFSFKYSDRPGVAAERMAFKVPEEVKAERLASFQARQAELTAEDLRAQEGRRVSVLLEELSKRQDEGGLSWRGREPGGRVVDIPVIDGGPDLTGALATVRISLARKHSLLGEMEGTP</sequence>
<dbReference type="InterPro" id="IPR023404">
    <property type="entry name" value="rSAM_horseshoe"/>
</dbReference>
<dbReference type="PANTHER" id="PTHR43020">
    <property type="entry name" value="CDK5 REGULATORY SUBUNIT-ASSOCIATED PROTEIN 1"/>
    <property type="match status" value="1"/>
</dbReference>
<keyword evidence="18" id="KW-1185">Reference proteome</keyword>
<comment type="subunit">
    <text evidence="13">Monomer.</text>
</comment>
<dbReference type="GO" id="GO:0035597">
    <property type="term" value="F:tRNA-2-methylthio-N(6)-dimethylallyladenosine(37) synthase activity"/>
    <property type="evidence" value="ECO:0007669"/>
    <property type="project" value="UniProtKB-EC"/>
</dbReference>
<feature type="domain" description="TRAM" evidence="14">
    <location>
        <begin position="403"/>
        <end position="472"/>
    </location>
</feature>
<name>F3Z037_DESAF</name>
<dbReference type="PROSITE" id="PS51918">
    <property type="entry name" value="RADICAL_SAM"/>
    <property type="match status" value="1"/>
</dbReference>
<evidence type="ECO:0000259" key="15">
    <source>
        <dbReference type="PROSITE" id="PS51449"/>
    </source>
</evidence>
<dbReference type="KEGG" id="daf:Desaf_3790"/>
<dbReference type="HOGENOM" id="CLU_018697_2_0_7"/>
<dbReference type="NCBIfam" id="TIGR00089">
    <property type="entry name" value="MiaB/RimO family radical SAM methylthiotransferase"/>
    <property type="match status" value="1"/>
</dbReference>
<keyword evidence="5 13" id="KW-0949">S-adenosyl-L-methionine</keyword>
<dbReference type="SFLD" id="SFLDG01061">
    <property type="entry name" value="methylthiotransferase"/>
    <property type="match status" value="1"/>
</dbReference>
<comment type="similarity">
    <text evidence="13">Belongs to the methylthiotransferase family. MiaB subfamily.</text>
</comment>
<dbReference type="InterPro" id="IPR005839">
    <property type="entry name" value="Methylthiotransferase"/>
</dbReference>